<dbReference type="GO" id="GO:0004650">
    <property type="term" value="F:polygalacturonase activity"/>
    <property type="evidence" value="ECO:0007669"/>
    <property type="project" value="InterPro"/>
</dbReference>
<dbReference type="SUPFAM" id="SSF51126">
    <property type="entry name" value="Pectin lyase-like"/>
    <property type="match status" value="1"/>
</dbReference>
<name>A0A7G5H3J5_9BACT</name>
<gene>
    <name evidence="6" type="ORF">H3H32_12745</name>
</gene>
<dbReference type="GO" id="GO:0005975">
    <property type="term" value="P:carbohydrate metabolic process"/>
    <property type="evidence" value="ECO:0007669"/>
    <property type="project" value="InterPro"/>
</dbReference>
<evidence type="ECO:0000256" key="1">
    <source>
        <dbReference type="ARBA" id="ARBA00008834"/>
    </source>
</evidence>
<evidence type="ECO:0000313" key="7">
    <source>
        <dbReference type="Proteomes" id="UP000515369"/>
    </source>
</evidence>
<protein>
    <submittedName>
        <fullName evidence="6">Glycoside hydrolase</fullName>
    </submittedName>
</protein>
<keyword evidence="2 4" id="KW-0378">Hydrolase</keyword>
<keyword evidence="7" id="KW-1185">Reference proteome</keyword>
<sequence length="534" mass="58279">MYKRLFFLALIWLSTPAFAQQSDVFTVKSRGAKGDGHTLDTEAIQKTVDECAAQGGGTVFFPAGKYVTATIFLKDNITLEIPASTTLVGATDIQQYPVITPAISYYGSEHIHFALFYAEGQKNITLKGQGTIDGQGSAFVDSSQFFPKNYNCRPFLLWFVNVKGLTVSGLHLRNSGFWMQHYLNCEDLLIDGIEVFNHSNKNNDMMDIDGCKNVRIVNCLGDSDDDGITLKSMNEKPVDNVVISNCILSSHCNAIKCGTESSGGFRNIAITNCVVRPSVISDKAIYGNPRGNSGITLASVDGGQLDGIVIDNIRIDGPQVPIFLRLGNRARPYKKDQGEVPVGTFRNVQLSNIVATGASKLGCLVAGLPGHELDNVHLSNISISFAGGGTLEDAQRALPENEKKYPDAEQFGLNNAYGFQVRHVRNFSMHNLHLSYQKSDDRPAVVLNDVDQAIVDGVTAMHSAKSEAYIRVTASKKVRIANCQPRLQSTGSMFLQLETIPQTDLVVVGNDLRGFQKPAKSNKKYTLWVGNIGQ</sequence>
<evidence type="ECO:0000256" key="5">
    <source>
        <dbReference type="SAM" id="SignalP"/>
    </source>
</evidence>
<feature type="signal peptide" evidence="5">
    <location>
        <begin position="1"/>
        <end position="19"/>
    </location>
</feature>
<keyword evidence="3 4" id="KW-0326">Glycosidase</keyword>
<dbReference type="InterPro" id="IPR012334">
    <property type="entry name" value="Pectin_lyas_fold"/>
</dbReference>
<dbReference type="AlphaFoldDB" id="A0A7G5H3J5"/>
<comment type="similarity">
    <text evidence="1 4">Belongs to the glycosyl hydrolase 28 family.</text>
</comment>
<dbReference type="Pfam" id="PF00295">
    <property type="entry name" value="Glyco_hydro_28"/>
    <property type="match status" value="1"/>
</dbReference>
<dbReference type="KEGG" id="sfol:H3H32_12745"/>
<dbReference type="RefSeq" id="WP_182463068.1">
    <property type="nucleotide sequence ID" value="NZ_CP059732.1"/>
</dbReference>
<evidence type="ECO:0000256" key="4">
    <source>
        <dbReference type="RuleBase" id="RU361169"/>
    </source>
</evidence>
<dbReference type="InterPro" id="IPR011050">
    <property type="entry name" value="Pectin_lyase_fold/virulence"/>
</dbReference>
<reference evidence="6 7" key="1">
    <citation type="submission" date="2020-07" db="EMBL/GenBank/DDBJ databases">
        <title>Spirosoma foliorum sp. nov., isolated from the leaves on the Nejang mountain Korea, Republic of.</title>
        <authorList>
            <person name="Ho H."/>
            <person name="Lee Y.-J."/>
            <person name="Nurcahyanto D.-A."/>
            <person name="Kim S.-G."/>
        </authorList>
    </citation>
    <scope>NUCLEOTIDE SEQUENCE [LARGE SCALE GENOMIC DNA]</scope>
    <source>
        <strain evidence="6 7">PL0136</strain>
    </source>
</reference>
<dbReference type="PANTHER" id="PTHR31339:SF9">
    <property type="entry name" value="PLASMIN AND FIBRONECTIN-BINDING PROTEIN A"/>
    <property type="match status" value="1"/>
</dbReference>
<dbReference type="PANTHER" id="PTHR31339">
    <property type="entry name" value="PECTIN LYASE-RELATED"/>
    <property type="match status" value="1"/>
</dbReference>
<dbReference type="Proteomes" id="UP000515369">
    <property type="component" value="Chromosome"/>
</dbReference>
<organism evidence="6 7">
    <name type="scientific">Spirosoma foliorum</name>
    <dbReference type="NCBI Taxonomy" id="2710596"/>
    <lineage>
        <taxon>Bacteria</taxon>
        <taxon>Pseudomonadati</taxon>
        <taxon>Bacteroidota</taxon>
        <taxon>Cytophagia</taxon>
        <taxon>Cytophagales</taxon>
        <taxon>Cytophagaceae</taxon>
        <taxon>Spirosoma</taxon>
    </lineage>
</organism>
<evidence type="ECO:0000313" key="6">
    <source>
        <dbReference type="EMBL" id="QMW05687.1"/>
    </source>
</evidence>
<keyword evidence="5" id="KW-0732">Signal</keyword>
<accession>A0A7G5H3J5</accession>
<evidence type="ECO:0000256" key="2">
    <source>
        <dbReference type="ARBA" id="ARBA00022801"/>
    </source>
</evidence>
<dbReference type="InterPro" id="IPR051801">
    <property type="entry name" value="GH28_Enzymes"/>
</dbReference>
<proteinExistence type="inferred from homology"/>
<dbReference type="Gene3D" id="2.160.20.10">
    <property type="entry name" value="Single-stranded right-handed beta-helix, Pectin lyase-like"/>
    <property type="match status" value="1"/>
</dbReference>
<evidence type="ECO:0000256" key="3">
    <source>
        <dbReference type="ARBA" id="ARBA00023295"/>
    </source>
</evidence>
<dbReference type="InterPro" id="IPR000743">
    <property type="entry name" value="Glyco_hydro_28"/>
</dbReference>
<dbReference type="EMBL" id="CP059732">
    <property type="protein sequence ID" value="QMW05687.1"/>
    <property type="molecule type" value="Genomic_DNA"/>
</dbReference>
<feature type="chain" id="PRO_5028873336" evidence="5">
    <location>
        <begin position="20"/>
        <end position="534"/>
    </location>
</feature>